<protein>
    <submittedName>
        <fullName evidence="4">Uncharacterized protein</fullName>
    </submittedName>
</protein>
<dbReference type="RefSeq" id="WP_008602910.1">
    <property type="nucleotide sequence ID" value="NZ_AMRV01000007.1"/>
</dbReference>
<feature type="region of interest" description="Disordered" evidence="1">
    <location>
        <begin position="70"/>
        <end position="91"/>
    </location>
</feature>
<feature type="transmembrane region" description="Helical" evidence="2">
    <location>
        <begin position="38"/>
        <end position="61"/>
    </location>
</feature>
<keyword evidence="2" id="KW-1133">Transmembrane helix</keyword>
<organism evidence="4 5">
    <name type="scientific">Pacificimonas flava</name>
    <dbReference type="NCBI Taxonomy" id="1234595"/>
    <lineage>
        <taxon>Bacteria</taxon>
        <taxon>Pseudomonadati</taxon>
        <taxon>Pseudomonadota</taxon>
        <taxon>Alphaproteobacteria</taxon>
        <taxon>Sphingomonadales</taxon>
        <taxon>Sphingosinicellaceae</taxon>
        <taxon>Pacificimonas</taxon>
    </lineage>
</organism>
<comment type="caution">
    <text evidence="4">The sequence shown here is derived from an EMBL/GenBank/DDBJ whole genome shotgun (WGS) entry which is preliminary data.</text>
</comment>
<feature type="signal peptide" evidence="3">
    <location>
        <begin position="1"/>
        <end position="22"/>
    </location>
</feature>
<dbReference type="EMBL" id="AMRV01000007">
    <property type="protein sequence ID" value="EMD82541.1"/>
    <property type="molecule type" value="Genomic_DNA"/>
</dbReference>
<evidence type="ECO:0000313" key="5">
    <source>
        <dbReference type="Proteomes" id="UP000011717"/>
    </source>
</evidence>
<evidence type="ECO:0000313" key="4">
    <source>
        <dbReference type="EMBL" id="EMD82541.1"/>
    </source>
</evidence>
<dbReference type="Proteomes" id="UP000011717">
    <property type="component" value="Unassembled WGS sequence"/>
</dbReference>
<evidence type="ECO:0000256" key="1">
    <source>
        <dbReference type="SAM" id="MobiDB-lite"/>
    </source>
</evidence>
<reference evidence="4 5" key="1">
    <citation type="journal article" date="2013" name="Genome Announc.">
        <title>Draft Genome Sequence of Strain JLT2015T, Belonging to the Family Sphingomonadaceae of the Alphaproteobacteria.</title>
        <authorList>
            <person name="Tang K."/>
            <person name="Liu K."/>
            <person name="Li S."/>
            <person name="Jiao N."/>
        </authorList>
    </citation>
    <scope>NUCLEOTIDE SEQUENCE [LARGE SCALE GENOMIC DNA]</scope>
    <source>
        <strain evidence="4 5">JLT2015</strain>
    </source>
</reference>
<keyword evidence="2" id="KW-0812">Transmembrane</keyword>
<keyword evidence="3" id="KW-0732">Signal</keyword>
<proteinExistence type="predicted"/>
<dbReference type="AlphaFoldDB" id="M2TLI2"/>
<accession>M2TLI2</accession>
<evidence type="ECO:0000256" key="3">
    <source>
        <dbReference type="SAM" id="SignalP"/>
    </source>
</evidence>
<dbReference type="OrthoDB" id="7391705at2"/>
<name>M2TLI2_9SPHN</name>
<gene>
    <name evidence="4" type="ORF">C725_2262</name>
</gene>
<keyword evidence="2" id="KW-0472">Membrane</keyword>
<feature type="chain" id="PRO_5004026882" evidence="3">
    <location>
        <begin position="23"/>
        <end position="91"/>
    </location>
</feature>
<evidence type="ECO:0000256" key="2">
    <source>
        <dbReference type="SAM" id="Phobius"/>
    </source>
</evidence>
<keyword evidence="5" id="KW-1185">Reference proteome</keyword>
<sequence length="91" mass="9529">MSRFRTIFACAGLASAALTATALIYMAANDTALRLHLVIAVTLAITLSMFLAAGLMGLMFLSNESGHDQAAADEAARQEPGGWLQDGDRGD</sequence>